<organism evidence="2 3">
    <name type="scientific">Leptotrichia trevisanii</name>
    <dbReference type="NCBI Taxonomy" id="109328"/>
    <lineage>
        <taxon>Bacteria</taxon>
        <taxon>Fusobacteriati</taxon>
        <taxon>Fusobacteriota</taxon>
        <taxon>Fusobacteriia</taxon>
        <taxon>Fusobacteriales</taxon>
        <taxon>Leptotrichiaceae</taxon>
        <taxon>Leptotrichia</taxon>
    </lineage>
</organism>
<accession>A0A510KPZ2</accession>
<proteinExistence type="predicted"/>
<dbReference type="Pfam" id="PF13308">
    <property type="entry name" value="YARHG"/>
    <property type="match status" value="1"/>
</dbReference>
<dbReference type="InterPro" id="IPR025582">
    <property type="entry name" value="YARHG_dom"/>
</dbReference>
<dbReference type="Gene3D" id="1.20.58.1690">
    <property type="match status" value="1"/>
</dbReference>
<reference evidence="2 3" key="1">
    <citation type="submission" date="2019-07" db="EMBL/GenBank/DDBJ databases">
        <title>Complete Genome Sequence of Leptotrichia trevisanii Strain JMUB3935.</title>
        <authorList>
            <person name="Watanabe S."/>
            <person name="Cui L."/>
        </authorList>
    </citation>
    <scope>NUCLEOTIDE SEQUENCE [LARGE SCALE GENOMIC DNA]</scope>
    <source>
        <strain evidence="2 3">JMUB3935</strain>
    </source>
</reference>
<sequence length="391" mass="45897">MKKIRVFLLFCLMFLIGLNLLANDWEFGSEGGHIVPMNMSDIAIKSEKLHFKLEKVKGEYGLESEMVVTVRFVFDSPEAGEKYIGFITPEGGNDEWDEVNHFKNFKTVVNGKNVNTVSYRLTDFVPKDVKKLEEVKKYFKEYDEEKAKEEADYYKRSYVYYFKSNFKKGENVVEHSYRYDGSGGVGVNDFNYVWTTISKWKNQKVDDFEVIVEPGSALVGIPEIKMKNGKNIEWKLVGEGNIDYGYKDYYDRDGQYRMLYAKLKNGYLHFKTKNFEPKDEFSLVEIAYINGNHAFPEKTEKGFKYRDDLTQAAYRAEYLPADEFKELTNEDLKIMRNYPYAMAGYDFSDKKLKDYFSKFLWYIPIGKNVELGEDDYEVINSVDKIIKNRKK</sequence>
<dbReference type="Proteomes" id="UP000321378">
    <property type="component" value="Chromosome"/>
</dbReference>
<feature type="domain" description="YARHG" evidence="1">
    <location>
        <begin position="307"/>
        <end position="387"/>
    </location>
</feature>
<dbReference type="SMART" id="SM01324">
    <property type="entry name" value="YARHG"/>
    <property type="match status" value="1"/>
</dbReference>
<dbReference type="STRING" id="1122173.GCA_000482505_00880"/>
<evidence type="ECO:0000313" key="3">
    <source>
        <dbReference type="Proteomes" id="UP000321378"/>
    </source>
</evidence>
<evidence type="ECO:0000313" key="2">
    <source>
        <dbReference type="EMBL" id="BBM52721.1"/>
    </source>
</evidence>
<gene>
    <name evidence="2" type="ORF">JMUB3935_1700</name>
</gene>
<dbReference type="InterPro" id="IPR038434">
    <property type="entry name" value="YARHG_sf"/>
</dbReference>
<dbReference type="RefSeq" id="WP_146997020.1">
    <property type="nucleotide sequence ID" value="NZ_AP019840.1"/>
</dbReference>
<dbReference type="Gene3D" id="2.60.40.3680">
    <property type="match status" value="1"/>
</dbReference>
<dbReference type="EMBL" id="AP019840">
    <property type="protein sequence ID" value="BBM52721.1"/>
    <property type="molecule type" value="Genomic_DNA"/>
</dbReference>
<evidence type="ECO:0000259" key="1">
    <source>
        <dbReference type="SMART" id="SM01324"/>
    </source>
</evidence>
<protein>
    <recommendedName>
        <fullName evidence="1">YARHG domain-containing protein</fullName>
    </recommendedName>
</protein>
<dbReference type="AlphaFoldDB" id="A0A510KPZ2"/>
<name>A0A510KPZ2_9FUSO</name>